<name>A0A426QH37_9GAMM</name>
<feature type="coiled-coil region" evidence="7">
    <location>
        <begin position="282"/>
        <end position="343"/>
    </location>
</feature>
<comment type="function">
    <text evidence="5">Bidirectionally degrades single-stranded DNA into large acid-insoluble oligonucleotides, which are then degraded further into small acid-soluble oligonucleotides.</text>
</comment>
<dbReference type="GO" id="GO:0005737">
    <property type="term" value="C:cytoplasm"/>
    <property type="evidence" value="ECO:0007669"/>
    <property type="project" value="UniProtKB-SubCell"/>
</dbReference>
<evidence type="ECO:0000256" key="1">
    <source>
        <dbReference type="ARBA" id="ARBA00022490"/>
    </source>
</evidence>
<evidence type="ECO:0000256" key="6">
    <source>
        <dbReference type="RuleBase" id="RU004355"/>
    </source>
</evidence>
<keyword evidence="1 5" id="KW-0963">Cytoplasm</keyword>
<evidence type="ECO:0000256" key="3">
    <source>
        <dbReference type="ARBA" id="ARBA00022801"/>
    </source>
</evidence>
<dbReference type="NCBIfam" id="TIGR00237">
    <property type="entry name" value="xseA"/>
    <property type="match status" value="1"/>
</dbReference>
<gene>
    <name evidence="5" type="primary">xseA</name>
    <name evidence="10" type="ORF">D6C00_03275</name>
</gene>
<keyword evidence="4 5" id="KW-0269">Exonuclease</keyword>
<dbReference type="OrthoDB" id="9802795at2"/>
<proteinExistence type="inferred from homology"/>
<dbReference type="HAMAP" id="MF_00378">
    <property type="entry name" value="Exonuc_7_L"/>
    <property type="match status" value="1"/>
</dbReference>
<evidence type="ECO:0000259" key="9">
    <source>
        <dbReference type="Pfam" id="PF13742"/>
    </source>
</evidence>
<dbReference type="Pfam" id="PF13742">
    <property type="entry name" value="tRNA_anti_2"/>
    <property type="match status" value="1"/>
</dbReference>
<reference evidence="10 11" key="1">
    <citation type="journal article" date="2010" name="Int. J. Syst. Evol. Microbiol.">
        <title>Thiohalobacter thiocyanaticus gen. nov., sp. nov., a moderately halophilic, sulfur-oxidizing gammaproteobacterium from hypersaline lakes, that utilizes thiocyanate.</title>
        <authorList>
            <person name="Sorokin D.Y."/>
            <person name="Kovaleva O.L."/>
            <person name="Tourova T.P."/>
            <person name="Muyzer G."/>
        </authorList>
    </citation>
    <scope>NUCLEOTIDE SEQUENCE [LARGE SCALE GENOMIC DNA]</scope>
    <source>
        <strain evidence="10 11">Hrh1</strain>
    </source>
</reference>
<dbReference type="EC" id="3.1.11.6" evidence="5"/>
<keyword evidence="2 5" id="KW-0540">Nuclease</keyword>
<comment type="caution">
    <text evidence="10">The sequence shown here is derived from an EMBL/GenBank/DDBJ whole genome shotgun (WGS) entry which is preliminary data.</text>
</comment>
<evidence type="ECO:0000259" key="8">
    <source>
        <dbReference type="Pfam" id="PF02601"/>
    </source>
</evidence>
<protein>
    <recommendedName>
        <fullName evidence="5">Exodeoxyribonuclease 7 large subunit</fullName>
        <ecNumber evidence="5">3.1.11.6</ecNumber>
    </recommendedName>
    <alternativeName>
        <fullName evidence="5">Exodeoxyribonuclease VII large subunit</fullName>
        <shortName evidence="5">Exonuclease VII large subunit</shortName>
    </alternativeName>
</protein>
<keyword evidence="7" id="KW-0175">Coiled coil</keyword>
<evidence type="ECO:0000313" key="11">
    <source>
        <dbReference type="Proteomes" id="UP000287798"/>
    </source>
</evidence>
<comment type="similarity">
    <text evidence="5 6">Belongs to the XseA family.</text>
</comment>
<organism evidence="10 11">
    <name type="scientific">Thiohalobacter thiocyanaticus</name>
    <dbReference type="NCBI Taxonomy" id="585455"/>
    <lineage>
        <taxon>Bacteria</taxon>
        <taxon>Pseudomonadati</taxon>
        <taxon>Pseudomonadota</taxon>
        <taxon>Gammaproteobacteria</taxon>
        <taxon>Thiohalobacterales</taxon>
        <taxon>Thiohalobacteraceae</taxon>
        <taxon>Thiohalobacter</taxon>
    </lineage>
</organism>
<dbReference type="GO" id="GO:0006308">
    <property type="term" value="P:DNA catabolic process"/>
    <property type="evidence" value="ECO:0007669"/>
    <property type="project" value="UniProtKB-UniRule"/>
</dbReference>
<accession>A0A426QH37</accession>
<dbReference type="Pfam" id="PF02601">
    <property type="entry name" value="Exonuc_VII_L"/>
    <property type="match status" value="1"/>
</dbReference>
<dbReference type="GO" id="GO:0008855">
    <property type="term" value="F:exodeoxyribonuclease VII activity"/>
    <property type="evidence" value="ECO:0007669"/>
    <property type="project" value="UniProtKB-UniRule"/>
</dbReference>
<keyword evidence="11" id="KW-1185">Reference proteome</keyword>
<dbReference type="PANTHER" id="PTHR30008">
    <property type="entry name" value="EXODEOXYRIBONUCLEASE 7 LARGE SUBUNIT"/>
    <property type="match status" value="1"/>
</dbReference>
<dbReference type="GO" id="GO:0009318">
    <property type="term" value="C:exodeoxyribonuclease VII complex"/>
    <property type="evidence" value="ECO:0007669"/>
    <property type="project" value="UniProtKB-UniRule"/>
</dbReference>
<dbReference type="InterPro" id="IPR003753">
    <property type="entry name" value="Exonuc_VII_L"/>
</dbReference>
<feature type="domain" description="OB-fold nucleic acid binding" evidence="9">
    <location>
        <begin position="21"/>
        <end position="114"/>
    </location>
</feature>
<feature type="domain" description="Exonuclease VII large subunit C-terminal" evidence="8">
    <location>
        <begin position="137"/>
        <end position="452"/>
    </location>
</feature>
<dbReference type="CDD" id="cd04489">
    <property type="entry name" value="ExoVII_LU_OBF"/>
    <property type="match status" value="1"/>
</dbReference>
<dbReference type="InterPro" id="IPR025824">
    <property type="entry name" value="OB-fold_nuc-bd_dom"/>
</dbReference>
<dbReference type="GO" id="GO:0003676">
    <property type="term" value="F:nucleic acid binding"/>
    <property type="evidence" value="ECO:0007669"/>
    <property type="project" value="InterPro"/>
</dbReference>
<evidence type="ECO:0000256" key="7">
    <source>
        <dbReference type="SAM" id="Coils"/>
    </source>
</evidence>
<evidence type="ECO:0000313" key="10">
    <source>
        <dbReference type="EMBL" id="RRQ21075.1"/>
    </source>
</evidence>
<sequence>MQRPDLPPPSPVPSRDERDVFTVSRLNAEARDLLESRFPLIWVEGELSNLARPGSGHWYFSLKDARAQVGCAMFRGRNRNVRFQPQEGMQVLVRASVSLYEARGNYQLIVEHMEEAGAGALRRAFEQLRDKLDAEGLFAQEQKQPLPSLPRRIGVITSPTGAAIRDILSVLGRRFPAIPVLVYPVPVQGEGAGAKIAEALALADARKDCDVLILARGGGSLEDLWAFNEEIVARAVHACSLPVVVGVGHEIDFTIADFVADRRAPTPSVAAEMVTPSRDDWLLRLQDREQKLTRRLTQQLERRRERLGWLAQRLQRQHPGQRLAQWSQRLDELESRLQRSQQVRLRHARSRLSELAARLYRHNPVPRLEAARQRQSELARRLRLAMRHRLQHDRDHLGSLMRQLDTVSPLATLDRGYAIVRHGADGRILRSVEGVRPGDTLEVRLARGRLNAEVQTVDDKTER</sequence>
<dbReference type="PANTHER" id="PTHR30008:SF0">
    <property type="entry name" value="EXODEOXYRIBONUCLEASE 7 LARGE SUBUNIT"/>
    <property type="match status" value="1"/>
</dbReference>
<dbReference type="InterPro" id="IPR020579">
    <property type="entry name" value="Exonuc_VII_lsu_C"/>
</dbReference>
<keyword evidence="3 5" id="KW-0378">Hydrolase</keyword>
<evidence type="ECO:0000256" key="5">
    <source>
        <dbReference type="HAMAP-Rule" id="MF_00378"/>
    </source>
</evidence>
<dbReference type="AlphaFoldDB" id="A0A426QH37"/>
<evidence type="ECO:0000256" key="2">
    <source>
        <dbReference type="ARBA" id="ARBA00022722"/>
    </source>
</evidence>
<comment type="subunit">
    <text evidence="5">Heterooligomer composed of large and small subunits.</text>
</comment>
<dbReference type="EMBL" id="QZMU01000001">
    <property type="protein sequence ID" value="RRQ21075.1"/>
    <property type="molecule type" value="Genomic_DNA"/>
</dbReference>
<dbReference type="Proteomes" id="UP000287798">
    <property type="component" value="Unassembled WGS sequence"/>
</dbReference>
<dbReference type="RefSeq" id="WP_125180290.1">
    <property type="nucleotide sequence ID" value="NZ_QZMU01000001.1"/>
</dbReference>
<comment type="catalytic activity">
    <reaction evidence="5 6">
        <text>Exonucleolytic cleavage in either 5'- to 3'- or 3'- to 5'-direction to yield nucleoside 5'-phosphates.</text>
        <dbReference type="EC" id="3.1.11.6"/>
    </reaction>
</comment>
<evidence type="ECO:0000256" key="4">
    <source>
        <dbReference type="ARBA" id="ARBA00022839"/>
    </source>
</evidence>
<comment type="subcellular location">
    <subcellularLocation>
        <location evidence="5 6">Cytoplasm</location>
    </subcellularLocation>
</comment>